<dbReference type="InterPro" id="IPR053853">
    <property type="entry name" value="FitA-like_RHH"/>
</dbReference>
<feature type="domain" description="Antitoxin FitA-like ribbon-helix-helix" evidence="2">
    <location>
        <begin position="20"/>
        <end position="56"/>
    </location>
</feature>
<evidence type="ECO:0000256" key="1">
    <source>
        <dbReference type="SAM" id="MobiDB-lite"/>
    </source>
</evidence>
<dbReference type="SUPFAM" id="SSF47598">
    <property type="entry name" value="Ribbon-helix-helix"/>
    <property type="match status" value="1"/>
</dbReference>
<feature type="region of interest" description="Disordered" evidence="1">
    <location>
        <begin position="60"/>
        <end position="89"/>
    </location>
</feature>
<dbReference type="EMBL" id="QWKH01000067">
    <property type="protein sequence ID" value="NBI35032.1"/>
    <property type="molecule type" value="Genomic_DNA"/>
</dbReference>
<feature type="compositionally biased region" description="Basic and acidic residues" evidence="1">
    <location>
        <begin position="79"/>
        <end position="89"/>
    </location>
</feature>
<dbReference type="GO" id="GO:0006355">
    <property type="term" value="P:regulation of DNA-templated transcription"/>
    <property type="evidence" value="ECO:0007669"/>
    <property type="project" value="InterPro"/>
</dbReference>
<accession>A0A7C9NV04</accession>
<proteinExistence type="predicted"/>
<evidence type="ECO:0000259" key="2">
    <source>
        <dbReference type="Pfam" id="PF22513"/>
    </source>
</evidence>
<protein>
    <recommendedName>
        <fullName evidence="2">Antitoxin FitA-like ribbon-helix-helix domain-containing protein</fullName>
    </recommendedName>
</protein>
<name>A0A7C9NV04_9BACT</name>
<dbReference type="InterPro" id="IPR010985">
    <property type="entry name" value="Ribbon_hlx_hlx"/>
</dbReference>
<organism evidence="3">
    <name type="scientific">Muribaculaceae bacterium Z82</name>
    <dbReference type="NCBI Taxonomy" id="2304548"/>
    <lineage>
        <taxon>Bacteria</taxon>
        <taxon>Pseudomonadati</taxon>
        <taxon>Bacteroidota</taxon>
        <taxon>Bacteroidia</taxon>
        <taxon>Bacteroidales</taxon>
        <taxon>Muribaculaceae</taxon>
    </lineage>
</organism>
<dbReference type="Pfam" id="PF22513">
    <property type="entry name" value="FitA-like_RHH"/>
    <property type="match status" value="1"/>
</dbReference>
<dbReference type="AlphaFoldDB" id="A0A7C9NV04"/>
<reference evidence="3" key="1">
    <citation type="submission" date="2018-08" db="EMBL/GenBank/DDBJ databases">
        <title>Murine metabolic-syndrome-specific gut microbial biobank.</title>
        <authorList>
            <person name="Liu C."/>
        </authorList>
    </citation>
    <scope>NUCLEOTIDE SEQUENCE [LARGE SCALE GENOMIC DNA]</scope>
    <source>
        <strain evidence="3">Z82</strain>
    </source>
</reference>
<sequence>MQKACYTCENRRSKKGAVMPALQVKDCPTEVYERLRACAARENRSISQQALTILEDYLGMRPAPARSDRRRRQTSIYEESCRRPDPSEGLIEKRRQLFEEIRKLPPLPESDQLPSSVELVRQSREEDAA</sequence>
<gene>
    <name evidence="3" type="ORF">D1639_08340</name>
</gene>
<comment type="caution">
    <text evidence="3">The sequence shown here is derived from an EMBL/GenBank/DDBJ whole genome shotgun (WGS) entry which is preliminary data.</text>
</comment>
<feature type="region of interest" description="Disordered" evidence="1">
    <location>
        <begin position="103"/>
        <end position="129"/>
    </location>
</feature>
<evidence type="ECO:0000313" key="3">
    <source>
        <dbReference type="EMBL" id="NBI35032.1"/>
    </source>
</evidence>